<evidence type="ECO:0000313" key="1">
    <source>
        <dbReference type="EMBL" id="GME90880.1"/>
    </source>
</evidence>
<dbReference type="EMBL" id="BSXS01007940">
    <property type="protein sequence ID" value="GME90880.1"/>
    <property type="molecule type" value="Genomic_DNA"/>
</dbReference>
<accession>A0ACB5TNP3</accession>
<reference evidence="1" key="1">
    <citation type="submission" date="2023-04" db="EMBL/GenBank/DDBJ databases">
        <title>Ambrosiozyma monospora NBRC 10751.</title>
        <authorList>
            <person name="Ichikawa N."/>
            <person name="Sato H."/>
            <person name="Tonouchi N."/>
        </authorList>
    </citation>
    <scope>NUCLEOTIDE SEQUENCE</scope>
    <source>
        <strain evidence="1">NBRC 10751</strain>
    </source>
</reference>
<comment type="caution">
    <text evidence="1">The sequence shown here is derived from an EMBL/GenBank/DDBJ whole genome shotgun (WGS) entry which is preliminary data.</text>
</comment>
<sequence>MKSIVFPKLEKIHLVIGSDWSTHFIGDSRSLKDWLSGSIGRKLILDFVNIDIFPDNLIEMLNEIDTDNIDLVIRYRNDKTSFHKIDDFMNHNTHLLKLKKYNDKITLLHYYSHIESPEIIQTVTGCANLRSLSINHTSNEPHIKSKSMTPNLYESSFHLSEMKQLQRLKLAQLNLIPDFINRFPESLRHLEIVNCAFPSSNQSIVIPAGLESLSISISSRVSYSRQENLFPILSNTHELTQLTSVSLSIYSDFIFNKNPSTAIQSVQRFVNTLPSSLYSLKLHIGPTFTTNSNSQTSPIPLSEPISLTMLTQLQKLTIKSNIPSKTIDFTKILPDQLKFFYCAIPCAGKIEIDSLPQYLDPSKASFFNGVFVYSSESTSEHGTGLGLVDRGFA</sequence>
<protein>
    <submittedName>
        <fullName evidence="1">Unnamed protein product</fullName>
    </submittedName>
</protein>
<proteinExistence type="predicted"/>
<dbReference type="Proteomes" id="UP001165064">
    <property type="component" value="Unassembled WGS sequence"/>
</dbReference>
<evidence type="ECO:0000313" key="2">
    <source>
        <dbReference type="Proteomes" id="UP001165064"/>
    </source>
</evidence>
<gene>
    <name evidence="1" type="ORF">Amon02_000879600</name>
</gene>
<organism evidence="1 2">
    <name type="scientific">Ambrosiozyma monospora</name>
    <name type="common">Yeast</name>
    <name type="synonym">Endomycopsis monosporus</name>
    <dbReference type="NCBI Taxonomy" id="43982"/>
    <lineage>
        <taxon>Eukaryota</taxon>
        <taxon>Fungi</taxon>
        <taxon>Dikarya</taxon>
        <taxon>Ascomycota</taxon>
        <taxon>Saccharomycotina</taxon>
        <taxon>Pichiomycetes</taxon>
        <taxon>Pichiales</taxon>
        <taxon>Pichiaceae</taxon>
        <taxon>Ambrosiozyma</taxon>
    </lineage>
</organism>
<name>A0ACB5TNP3_AMBMO</name>
<keyword evidence="2" id="KW-1185">Reference proteome</keyword>